<dbReference type="RefSeq" id="XP_021880433.1">
    <property type="nucleotide sequence ID" value="XM_022024493.1"/>
</dbReference>
<dbReference type="PROSITE" id="PS50217">
    <property type="entry name" value="BZIP"/>
    <property type="match status" value="1"/>
</dbReference>
<dbReference type="InterPro" id="IPR004827">
    <property type="entry name" value="bZIP"/>
</dbReference>
<dbReference type="OrthoDB" id="2257100at2759"/>
<dbReference type="Pfam" id="PF07716">
    <property type="entry name" value="bZIP_2"/>
    <property type="match status" value="1"/>
</dbReference>
<gene>
    <name evidence="3" type="ORF">BCR41DRAFT_355494</name>
</gene>
<sequence length="310" mass="33499">MAASNNSLLANANTPQLADSLESALIQFNKLAASVQHPVTVPNPSNAGRGFDEWLANDLQYGALLVGDETPPITTASPYSFEDESPLLKYETVLSITPVPSLFERPNTFQSHPCGMQGLAAQEFGLGPMELLTPHGLTTSRLQQAAAALKIPWSQELKTAVLEQTKKLPLNIISSIAQEGILSSSQSSTATAATAMTMATATSTAKIKAKTTAKRPCSIDEEEPEEILAKRAKNTDAARRSRLKKLIKLEGLEAKVAELETIKRCLNTRVAVLETEKNGFLIKQAEQNARIAQLEAKIMEAHLALKTRDL</sequence>
<evidence type="ECO:0000313" key="3">
    <source>
        <dbReference type="EMBL" id="ORZ13352.1"/>
    </source>
</evidence>
<dbReference type="SUPFAM" id="SSF57959">
    <property type="entry name" value="Leucine zipper domain"/>
    <property type="match status" value="1"/>
</dbReference>
<evidence type="ECO:0000259" key="2">
    <source>
        <dbReference type="PROSITE" id="PS50217"/>
    </source>
</evidence>
<dbReference type="InterPro" id="IPR046347">
    <property type="entry name" value="bZIP_sf"/>
</dbReference>
<accession>A0A1Y2GP80</accession>
<proteinExistence type="predicted"/>
<dbReference type="AlphaFoldDB" id="A0A1Y2GP80"/>
<dbReference type="CDD" id="cd12193">
    <property type="entry name" value="bZIP_GCN4"/>
    <property type="match status" value="1"/>
</dbReference>
<reference evidence="3 4" key="1">
    <citation type="submission" date="2016-07" db="EMBL/GenBank/DDBJ databases">
        <title>Pervasive Adenine N6-methylation of Active Genes in Fungi.</title>
        <authorList>
            <consortium name="DOE Joint Genome Institute"/>
            <person name="Mondo S.J."/>
            <person name="Dannebaum R.O."/>
            <person name="Kuo R.C."/>
            <person name="Labutti K."/>
            <person name="Haridas S."/>
            <person name="Kuo A."/>
            <person name="Salamov A."/>
            <person name="Ahrendt S.R."/>
            <person name="Lipzen A."/>
            <person name="Sullivan W."/>
            <person name="Andreopoulos W.B."/>
            <person name="Clum A."/>
            <person name="Lindquist E."/>
            <person name="Daum C."/>
            <person name="Ramamoorthy G.K."/>
            <person name="Gryganskyi A."/>
            <person name="Culley D."/>
            <person name="Magnuson J.K."/>
            <person name="James T.Y."/>
            <person name="O'Malley M.A."/>
            <person name="Stajich J.E."/>
            <person name="Spatafora J.W."/>
            <person name="Visel A."/>
            <person name="Grigoriev I.V."/>
        </authorList>
    </citation>
    <scope>NUCLEOTIDE SEQUENCE [LARGE SCALE GENOMIC DNA]</scope>
    <source>
        <strain evidence="3 4">NRRL 3116</strain>
    </source>
</reference>
<keyword evidence="4" id="KW-1185">Reference proteome</keyword>
<evidence type="ECO:0000313" key="4">
    <source>
        <dbReference type="Proteomes" id="UP000193648"/>
    </source>
</evidence>
<dbReference type="GeneID" id="33566337"/>
<dbReference type="PROSITE" id="PS00036">
    <property type="entry name" value="BZIP_BASIC"/>
    <property type="match status" value="1"/>
</dbReference>
<dbReference type="SMART" id="SM00338">
    <property type="entry name" value="BRLZ"/>
    <property type="match status" value="1"/>
</dbReference>
<protein>
    <recommendedName>
        <fullName evidence="2">BZIP domain-containing protein</fullName>
    </recommendedName>
</protein>
<dbReference type="InParanoid" id="A0A1Y2GP80"/>
<evidence type="ECO:0000256" key="1">
    <source>
        <dbReference type="SAM" id="Coils"/>
    </source>
</evidence>
<organism evidence="3 4">
    <name type="scientific">Lobosporangium transversale</name>
    <dbReference type="NCBI Taxonomy" id="64571"/>
    <lineage>
        <taxon>Eukaryota</taxon>
        <taxon>Fungi</taxon>
        <taxon>Fungi incertae sedis</taxon>
        <taxon>Mucoromycota</taxon>
        <taxon>Mortierellomycotina</taxon>
        <taxon>Mortierellomycetes</taxon>
        <taxon>Mortierellales</taxon>
        <taxon>Mortierellaceae</taxon>
        <taxon>Lobosporangium</taxon>
    </lineage>
</organism>
<comment type="caution">
    <text evidence="3">The sequence shown here is derived from an EMBL/GenBank/DDBJ whole genome shotgun (WGS) entry which is preliminary data.</text>
</comment>
<name>A0A1Y2GP80_9FUNG</name>
<feature type="domain" description="BZIP" evidence="2">
    <location>
        <begin position="230"/>
        <end position="276"/>
    </location>
</feature>
<keyword evidence="1" id="KW-0175">Coiled coil</keyword>
<dbReference type="STRING" id="64571.A0A1Y2GP80"/>
<dbReference type="GO" id="GO:0003700">
    <property type="term" value="F:DNA-binding transcription factor activity"/>
    <property type="evidence" value="ECO:0007669"/>
    <property type="project" value="InterPro"/>
</dbReference>
<feature type="coiled-coil region" evidence="1">
    <location>
        <begin position="249"/>
        <end position="302"/>
    </location>
</feature>
<dbReference type="Gene3D" id="3.30.160.60">
    <property type="entry name" value="Classic Zinc Finger"/>
    <property type="match status" value="1"/>
</dbReference>
<dbReference type="EMBL" id="MCFF01000023">
    <property type="protein sequence ID" value="ORZ13352.1"/>
    <property type="molecule type" value="Genomic_DNA"/>
</dbReference>
<dbReference type="Proteomes" id="UP000193648">
    <property type="component" value="Unassembled WGS sequence"/>
</dbReference>